<keyword evidence="3" id="KW-1185">Reference proteome</keyword>
<dbReference type="Proteomes" id="UP000634522">
    <property type="component" value="Unassembled WGS sequence"/>
</dbReference>
<feature type="transmembrane region" description="Helical" evidence="1">
    <location>
        <begin position="295"/>
        <end position="318"/>
    </location>
</feature>
<protein>
    <submittedName>
        <fullName evidence="2">Uncharacterized protein</fullName>
    </submittedName>
</protein>
<dbReference type="PANTHER" id="PTHR37422">
    <property type="entry name" value="TEICHURONIC ACID BIOSYNTHESIS PROTEIN TUAE"/>
    <property type="match status" value="1"/>
</dbReference>
<dbReference type="InterPro" id="IPR051533">
    <property type="entry name" value="WaaL-like"/>
</dbReference>
<name>A0ABX1NNC2_9RHOO</name>
<evidence type="ECO:0000313" key="3">
    <source>
        <dbReference type="Proteomes" id="UP000634522"/>
    </source>
</evidence>
<proteinExistence type="predicted"/>
<evidence type="ECO:0000313" key="2">
    <source>
        <dbReference type="EMBL" id="NMG00640.1"/>
    </source>
</evidence>
<dbReference type="EMBL" id="WTVS01000089">
    <property type="protein sequence ID" value="NMG00640.1"/>
    <property type="molecule type" value="Genomic_DNA"/>
</dbReference>
<feature type="transmembrane region" description="Helical" evidence="1">
    <location>
        <begin position="180"/>
        <end position="199"/>
    </location>
</feature>
<accession>A0ABX1NNC2</accession>
<keyword evidence="1" id="KW-0472">Membrane</keyword>
<feature type="transmembrane region" description="Helical" evidence="1">
    <location>
        <begin position="150"/>
        <end position="168"/>
    </location>
</feature>
<feature type="transmembrane region" description="Helical" evidence="1">
    <location>
        <begin position="55"/>
        <end position="77"/>
    </location>
</feature>
<keyword evidence="1" id="KW-0812">Transmembrane</keyword>
<feature type="transmembrane region" description="Helical" evidence="1">
    <location>
        <begin position="109"/>
        <end position="129"/>
    </location>
</feature>
<feature type="transmembrane region" description="Helical" evidence="1">
    <location>
        <begin position="33"/>
        <end position="49"/>
    </location>
</feature>
<sequence length="384" mass="42271">MRDGRAAYWLASAILFVFCVSFYTPISSKASNNVFYIGLGLPALAWWLSRPRAALGLFRVAPAFLAAYGALAAWLVIADPTFLRDTLYIAALFVCCAMLERHGSGVARAYTGFALVSMALFAFAILKWAQLAWVHHFWGRITLWGQGENPVYAGLLISSSLVFLWLFHVEPRLRDRSRPAYLVALLGLVALGGLCAVVFQARSALVGFAAFLVVLLIQRRLVVVGSLLAVVAAVALWDSGVADALLERGGSYRIEIWGDALRRLESECSLLVGCGKDDYRFLGQFFHPHSAYVSILYEAGAIGLALFLAMALAFFVAAWRSRSRWMLVALVGWAGVATTTPGVIVSPRTLWVFFWIPTLMAVLESGRPALEAYYRTRDEISRRG</sequence>
<feature type="transmembrane region" description="Helical" evidence="1">
    <location>
        <begin position="6"/>
        <end position="26"/>
    </location>
</feature>
<feature type="transmembrane region" description="Helical" evidence="1">
    <location>
        <begin position="325"/>
        <end position="344"/>
    </location>
</feature>
<organism evidence="2 3">
    <name type="scientific">Aromatoleum toluolicum</name>
    <dbReference type="NCBI Taxonomy" id="90060"/>
    <lineage>
        <taxon>Bacteria</taxon>
        <taxon>Pseudomonadati</taxon>
        <taxon>Pseudomonadota</taxon>
        <taxon>Betaproteobacteria</taxon>
        <taxon>Rhodocyclales</taxon>
        <taxon>Rhodocyclaceae</taxon>
        <taxon>Aromatoleum</taxon>
    </lineage>
</organism>
<gene>
    <name evidence="2" type="ORF">GPA27_24980</name>
</gene>
<feature type="transmembrane region" description="Helical" evidence="1">
    <location>
        <begin position="86"/>
        <end position="103"/>
    </location>
</feature>
<dbReference type="PANTHER" id="PTHR37422:SF13">
    <property type="entry name" value="LIPOPOLYSACCHARIDE BIOSYNTHESIS PROTEIN PA4999-RELATED"/>
    <property type="match status" value="1"/>
</dbReference>
<comment type="caution">
    <text evidence="2">The sequence shown here is derived from an EMBL/GenBank/DDBJ whole genome shotgun (WGS) entry which is preliminary data.</text>
</comment>
<feature type="transmembrane region" description="Helical" evidence="1">
    <location>
        <begin position="206"/>
        <end position="237"/>
    </location>
</feature>
<reference evidence="2 3" key="1">
    <citation type="submission" date="2019-12" db="EMBL/GenBank/DDBJ databases">
        <title>Comparative genomics gives insights into the taxonomy of the Azoarcus-Aromatoleum group and reveals separate origins of nif in the plant-associated Azoarcus and non-plant-associated Aromatoleum sub-groups.</title>
        <authorList>
            <person name="Lafos M."/>
            <person name="Maluk M."/>
            <person name="Batista M."/>
            <person name="Junghare M."/>
            <person name="Carmona M."/>
            <person name="Faoro H."/>
            <person name="Cruz L.M."/>
            <person name="Battistoni F."/>
            <person name="De Souza E."/>
            <person name="Pedrosa F."/>
            <person name="Chen W.-M."/>
            <person name="Poole P.S."/>
            <person name="Dixon R.A."/>
            <person name="James E.K."/>
        </authorList>
    </citation>
    <scope>NUCLEOTIDE SEQUENCE [LARGE SCALE GENOMIC DNA]</scope>
    <source>
        <strain evidence="2 3">T</strain>
    </source>
</reference>
<keyword evidence="1" id="KW-1133">Transmembrane helix</keyword>
<evidence type="ECO:0000256" key="1">
    <source>
        <dbReference type="SAM" id="Phobius"/>
    </source>
</evidence>